<evidence type="ECO:0000313" key="6">
    <source>
        <dbReference type="Proteomes" id="UP000694558"/>
    </source>
</evidence>
<feature type="region of interest" description="Disordered" evidence="3">
    <location>
        <begin position="454"/>
        <end position="517"/>
    </location>
</feature>
<accession>A0A8D3A612</accession>
<sequence>MKKSEKTKGVVRSSSPPQHDQIAEMQRKIQLLEGDRTTFYESSQSNMKKNTEFIHQLRLENKRLYKQLAEGDEHIIKAFHNKGLEKESYRNMSRKTALTTLDQKLLSKRKRLNAFKHTTQTCQRRLEELTMEYHRMKPEGTGGAQSTDAMEESLTYPGKLDSLEAEVLKHGEELYSLQAMNNDAQLSKEAAKAELHHLEELLSKERKERDRIIASSRKKIEESKAQAEKVDRRTQRAPVQPDEVSSEVHRGTTRMAVEEEEKAIFTFEEAFRRIKEATGVTDIQEIVECFISQKERHVHLENLKGENEQVLQQLKEQKQLLNQQFQDMKYSGEAKLSGDQQMLEDCEQQLQTQQQRCDTAKETLDWLLKTLSTIRGGVKHLAEKLQHITLCEDAVAEEVSPDSDEFVLELMTECELKLQLLQEELRGKDLAAIMKEMEEEEFYVSIEEKLPPYNTRVKLPEDQKDQRPLDLSNNEDESEEDDDADIISREAVKNQSQMIVDLSKSKKKPWNKKKGKF</sequence>
<gene>
    <name evidence="5" type="primary">odad3</name>
</gene>
<dbReference type="GO" id="GO:0003341">
    <property type="term" value="P:cilium movement"/>
    <property type="evidence" value="ECO:0007669"/>
    <property type="project" value="InterPro"/>
</dbReference>
<feature type="region of interest" description="Disordered" evidence="3">
    <location>
        <begin position="1"/>
        <end position="22"/>
    </location>
</feature>
<dbReference type="Pfam" id="PF21773">
    <property type="entry name" value="ODAD1_CC"/>
    <property type="match status" value="1"/>
</dbReference>
<feature type="coiled-coil region" evidence="2">
    <location>
        <begin position="300"/>
        <end position="363"/>
    </location>
</feature>
<dbReference type="GO" id="GO:0036064">
    <property type="term" value="C:ciliary basal body"/>
    <property type="evidence" value="ECO:0007669"/>
    <property type="project" value="TreeGrafter"/>
</dbReference>
<dbReference type="AlphaFoldDB" id="A0A8D3A612"/>
<evidence type="ECO:0000256" key="1">
    <source>
        <dbReference type="ARBA" id="ARBA00023054"/>
    </source>
</evidence>
<dbReference type="PANTHER" id="PTHR46518">
    <property type="entry name" value="COILED-COIL DOMAIN-CONTAINING PROTEIN 151"/>
    <property type="match status" value="1"/>
</dbReference>
<dbReference type="Proteomes" id="UP000694558">
    <property type="component" value="Chromosome 8"/>
</dbReference>
<feature type="compositionally biased region" description="Basic and acidic residues" evidence="3">
    <location>
        <begin position="215"/>
        <end position="234"/>
    </location>
</feature>
<evidence type="ECO:0000256" key="2">
    <source>
        <dbReference type="SAM" id="Coils"/>
    </source>
</evidence>
<organism evidence="5 6">
    <name type="scientific">Scophthalmus maximus</name>
    <name type="common">Turbot</name>
    <name type="synonym">Psetta maxima</name>
    <dbReference type="NCBI Taxonomy" id="52904"/>
    <lineage>
        <taxon>Eukaryota</taxon>
        <taxon>Metazoa</taxon>
        <taxon>Chordata</taxon>
        <taxon>Craniata</taxon>
        <taxon>Vertebrata</taxon>
        <taxon>Euteleostomi</taxon>
        <taxon>Actinopterygii</taxon>
        <taxon>Neopterygii</taxon>
        <taxon>Teleostei</taxon>
        <taxon>Neoteleostei</taxon>
        <taxon>Acanthomorphata</taxon>
        <taxon>Carangaria</taxon>
        <taxon>Pleuronectiformes</taxon>
        <taxon>Pleuronectoidei</taxon>
        <taxon>Scophthalmidae</taxon>
        <taxon>Scophthalmus</taxon>
    </lineage>
</organism>
<dbReference type="GO" id="GO:0097542">
    <property type="term" value="C:ciliary tip"/>
    <property type="evidence" value="ECO:0007669"/>
    <property type="project" value="TreeGrafter"/>
</dbReference>
<dbReference type="InterPro" id="IPR033192">
    <property type="entry name" value="ODAD3"/>
</dbReference>
<dbReference type="GO" id="GO:0035253">
    <property type="term" value="C:ciliary rootlet"/>
    <property type="evidence" value="ECO:0007669"/>
    <property type="project" value="TreeGrafter"/>
</dbReference>
<evidence type="ECO:0000256" key="3">
    <source>
        <dbReference type="SAM" id="MobiDB-lite"/>
    </source>
</evidence>
<feature type="domain" description="ODAD1 central coiled coil region" evidence="4">
    <location>
        <begin position="195"/>
        <end position="386"/>
    </location>
</feature>
<protein>
    <submittedName>
        <fullName evidence="5">Outer dynein arm docking complex subunit 3</fullName>
    </submittedName>
</protein>
<feature type="compositionally biased region" description="Basic and acidic residues" evidence="3">
    <location>
        <begin position="458"/>
        <end position="468"/>
    </location>
</feature>
<proteinExistence type="predicted"/>
<dbReference type="GO" id="GO:0036158">
    <property type="term" value="P:outer dynein arm assembly"/>
    <property type="evidence" value="ECO:0007669"/>
    <property type="project" value="InterPro"/>
</dbReference>
<dbReference type="InterPro" id="IPR049258">
    <property type="entry name" value="ODAD1_CC"/>
</dbReference>
<keyword evidence="1 2" id="KW-0175">Coiled coil</keyword>
<dbReference type="GeneTree" id="ENSGT00940000153116"/>
<feature type="region of interest" description="Disordered" evidence="3">
    <location>
        <begin position="215"/>
        <end position="252"/>
    </location>
</feature>
<feature type="compositionally biased region" description="Acidic residues" evidence="3">
    <location>
        <begin position="473"/>
        <end position="485"/>
    </location>
</feature>
<dbReference type="PANTHER" id="PTHR46518:SF1">
    <property type="entry name" value="OUTER DYNEIN ARM-DOCKING COMPLEX SUBUNIT 3"/>
    <property type="match status" value="1"/>
</dbReference>
<dbReference type="Ensembl" id="ENSSMAT00000013245.2">
    <property type="protein sequence ID" value="ENSSMAP00000013074.2"/>
    <property type="gene ID" value="ENSSMAG00000007990.2"/>
</dbReference>
<evidence type="ECO:0000259" key="4">
    <source>
        <dbReference type="Pfam" id="PF21773"/>
    </source>
</evidence>
<name>A0A8D3A612_SCOMX</name>
<evidence type="ECO:0000313" key="5">
    <source>
        <dbReference type="Ensembl" id="ENSSMAP00000013074.2"/>
    </source>
</evidence>
<reference evidence="5" key="1">
    <citation type="submission" date="2023-05" db="EMBL/GenBank/DDBJ databases">
        <title>High-quality long-read genome of Scophthalmus maximus.</title>
        <authorList>
            <person name="Lien S."/>
            <person name="Martinez P."/>
        </authorList>
    </citation>
    <scope>NUCLEOTIDE SEQUENCE [LARGE SCALE GENOMIC DNA]</scope>
</reference>
<reference evidence="5" key="2">
    <citation type="submission" date="2025-08" db="UniProtKB">
        <authorList>
            <consortium name="Ensembl"/>
        </authorList>
    </citation>
    <scope>IDENTIFICATION</scope>
</reference>
<feature type="compositionally biased region" description="Basic residues" evidence="3">
    <location>
        <begin position="505"/>
        <end position="517"/>
    </location>
</feature>